<protein>
    <submittedName>
        <fullName evidence="2">Uncharacterized protein</fullName>
    </submittedName>
</protein>
<feature type="transmembrane region" description="Helical" evidence="1">
    <location>
        <begin position="134"/>
        <end position="157"/>
    </location>
</feature>
<keyword evidence="1" id="KW-0812">Transmembrane</keyword>
<keyword evidence="1" id="KW-1133">Transmembrane helix</keyword>
<dbReference type="Proteomes" id="UP000240500">
    <property type="component" value="Chromosome 14"/>
</dbReference>
<dbReference type="VEuPathDB" id="PlasmoDB:PRCDC_1458800"/>
<keyword evidence="1" id="KW-0472">Membrane</keyword>
<dbReference type="EMBL" id="LT969577">
    <property type="protein sequence ID" value="SOV83297.1"/>
    <property type="molecule type" value="Genomic_DNA"/>
</dbReference>
<evidence type="ECO:0000256" key="1">
    <source>
        <dbReference type="SAM" id="Phobius"/>
    </source>
</evidence>
<evidence type="ECO:0000313" key="2">
    <source>
        <dbReference type="EMBL" id="SOV83297.1"/>
    </source>
</evidence>
<dbReference type="VEuPathDB" id="PlasmoDB:PRG01_1459500"/>
<name>A0A2P9DQN4_PLARE</name>
<gene>
    <name evidence="2" type="ORF">PRG01_1459500</name>
</gene>
<dbReference type="OrthoDB" id="377164at2759"/>
<organism evidence="2 3">
    <name type="scientific">Plasmodium reichenowi</name>
    <dbReference type="NCBI Taxonomy" id="5854"/>
    <lineage>
        <taxon>Eukaryota</taxon>
        <taxon>Sar</taxon>
        <taxon>Alveolata</taxon>
        <taxon>Apicomplexa</taxon>
        <taxon>Aconoidasida</taxon>
        <taxon>Haemosporida</taxon>
        <taxon>Plasmodiidae</taxon>
        <taxon>Plasmodium</taxon>
        <taxon>Plasmodium (Laverania)</taxon>
    </lineage>
</organism>
<dbReference type="AlphaFoldDB" id="A0A2P9DQN4"/>
<reference evidence="2 3" key="1">
    <citation type="submission" date="2016-09" db="EMBL/GenBank/DDBJ databases">
        <authorList>
            <consortium name="Pathogen Informatics"/>
        </authorList>
    </citation>
    <scope>NUCLEOTIDE SEQUENCE [LARGE SCALE GENOMIC DNA]</scope>
</reference>
<proteinExistence type="predicted"/>
<sequence>MIKKKEILKDVKCVLRFERLFYSNNYKDVEKKLKYNNHLLKLIKNVKKINECHTSYKEDSDVYNLDVAICYLYKNVNITYENDFKKNRYNNYISDHNNNKYNNKIDSYDPYMKNDTYKVIINNINNGNSKNKMYLYILNHINIFTTNHVLLILYSFLIYKIKWEHIKKINEHVLNNIYNFKTYELILIQIFFTYFEIKYNEENKRNESRYNFHKGNSISSYAKNHKIENNVITYMSRDMIKYCNSIYYKRKENLHLNDIIHLCCIYYNYNVYYKELYDYFVDILNKQLYMLNMNKIMENIKKDNNNHRTNNKVIHNDVHMFNTLEYNHDKINVYSKHEFDKMSTIIEGYYYLSSIPNKGKQNMTFHKFSDFINKYKDIITHLNINEVFLLLQLSQNINCVNIKLYILDILSNKLSQGHLVNDHLLGYQKRKEHVEDKNFYKCINIYNSLYQYIRIYNNNCENNNRVEIKNICNNLYYNNIYNTHIENKEKSIISLNDSYDIEKNICRNINEKKIKEKKKGKKKEMNFFDHINEYLIIDNIFDNQKYLYILISCLNNIESNNISMVHSLFFFLNSLNKCNKIDLILSYINIISRHINNIYILTYVEYFYKCMTTRVFNNFTAEKVEILMLNMLQFLRHKNGSKFIKDEEGKNEKIQTEDEKIKNDNTNEHIIIKNIRNEEINGCSSNIIKENNLNIMKDSFFYKNEEFLLFLYHNNQHMYEHVRDNLLNIQKIDKINNLREFLFHYIYKNMINYTLLYLTKFIFYINNITILDNILHIFLNIYNYYYIYNNNNSNNNHMELLYKSSILFFQKIILLNFLSIYNNKEHTYNTYHNTLVHKILNIITIDNNNNNNNINNDILIFNYMMNMYFIKNSFCSKSYNENILEYITNMIQPYVKDKIYLKYNNGYIMDSNIKSNINTETYKRVPIKNMMICQMIQNNFNTYVINLLLLLYDNKNFNKIFEFIKEYLYTYATRHH</sequence>
<evidence type="ECO:0000313" key="3">
    <source>
        <dbReference type="Proteomes" id="UP000240500"/>
    </source>
</evidence>
<accession>A0A2P9DQN4</accession>